<accession>A0AAV1GWJ5</accession>
<proteinExistence type="predicted"/>
<name>A0AAV1GWJ5_XYRNO</name>
<keyword evidence="2" id="KW-1185">Reference proteome</keyword>
<evidence type="ECO:0000313" key="1">
    <source>
        <dbReference type="EMBL" id="CAJ1077489.1"/>
    </source>
</evidence>
<dbReference type="EMBL" id="OY660880">
    <property type="protein sequence ID" value="CAJ1077489.1"/>
    <property type="molecule type" value="Genomic_DNA"/>
</dbReference>
<dbReference type="Proteomes" id="UP001178508">
    <property type="component" value="Chromosome 17"/>
</dbReference>
<sequence>LEGNQSIGGDLVQHQELIRRTNMGRFMRINVQHPENITAVLYEELSELQEITLAMLTIFLT</sequence>
<organism evidence="1 2">
    <name type="scientific">Xyrichtys novacula</name>
    <name type="common">Pearly razorfish</name>
    <name type="synonym">Hemipteronotus novacula</name>
    <dbReference type="NCBI Taxonomy" id="13765"/>
    <lineage>
        <taxon>Eukaryota</taxon>
        <taxon>Metazoa</taxon>
        <taxon>Chordata</taxon>
        <taxon>Craniata</taxon>
        <taxon>Vertebrata</taxon>
        <taxon>Euteleostomi</taxon>
        <taxon>Actinopterygii</taxon>
        <taxon>Neopterygii</taxon>
        <taxon>Teleostei</taxon>
        <taxon>Neoteleostei</taxon>
        <taxon>Acanthomorphata</taxon>
        <taxon>Eupercaria</taxon>
        <taxon>Labriformes</taxon>
        <taxon>Labridae</taxon>
        <taxon>Xyrichtys</taxon>
    </lineage>
</organism>
<evidence type="ECO:0000313" key="2">
    <source>
        <dbReference type="Proteomes" id="UP001178508"/>
    </source>
</evidence>
<dbReference type="AlphaFoldDB" id="A0AAV1GWJ5"/>
<gene>
    <name evidence="1" type="ORF">XNOV1_A036080</name>
</gene>
<protein>
    <submittedName>
        <fullName evidence="1">Uncharacterized protein</fullName>
    </submittedName>
</protein>
<feature type="non-terminal residue" evidence="1">
    <location>
        <position position="1"/>
    </location>
</feature>
<reference evidence="1" key="1">
    <citation type="submission" date="2023-08" db="EMBL/GenBank/DDBJ databases">
        <authorList>
            <person name="Alioto T."/>
            <person name="Alioto T."/>
            <person name="Gomez Garrido J."/>
        </authorList>
    </citation>
    <scope>NUCLEOTIDE SEQUENCE</scope>
</reference>